<dbReference type="InterPro" id="IPR014440">
    <property type="entry name" value="HCCAis_GSTk"/>
</dbReference>
<comment type="catalytic activity">
    <reaction evidence="3 4">
        <text>RX + glutathione = an S-substituted glutathione + a halide anion + H(+)</text>
        <dbReference type="Rhea" id="RHEA:16437"/>
        <dbReference type="ChEBI" id="CHEBI:15378"/>
        <dbReference type="ChEBI" id="CHEBI:16042"/>
        <dbReference type="ChEBI" id="CHEBI:17792"/>
        <dbReference type="ChEBI" id="CHEBI:57925"/>
        <dbReference type="ChEBI" id="CHEBI:90779"/>
        <dbReference type="EC" id="2.5.1.18"/>
    </reaction>
</comment>
<reference evidence="8" key="1">
    <citation type="submission" date="2022-11" db="UniProtKB">
        <authorList>
            <consortium name="WormBaseParasite"/>
        </authorList>
    </citation>
    <scope>IDENTIFICATION</scope>
</reference>
<keyword evidence="7" id="KW-1185">Reference proteome</keyword>
<evidence type="ECO:0000256" key="3">
    <source>
        <dbReference type="ARBA" id="ARBA00047960"/>
    </source>
</evidence>
<dbReference type="PANTHER" id="PTHR42943:SF2">
    <property type="entry name" value="GLUTATHIONE S-TRANSFERASE KAPPA 1"/>
    <property type="match status" value="1"/>
</dbReference>
<accession>A0A914X3R4</accession>
<dbReference type="AlphaFoldDB" id="A0A914X3R4"/>
<dbReference type="GO" id="GO:0006749">
    <property type="term" value="P:glutathione metabolic process"/>
    <property type="evidence" value="ECO:0007669"/>
    <property type="project" value="TreeGrafter"/>
</dbReference>
<dbReference type="InterPro" id="IPR051924">
    <property type="entry name" value="GST_Kappa/NadH"/>
</dbReference>
<organism evidence="7 8">
    <name type="scientific">Plectus sambesii</name>
    <dbReference type="NCBI Taxonomy" id="2011161"/>
    <lineage>
        <taxon>Eukaryota</taxon>
        <taxon>Metazoa</taxon>
        <taxon>Ecdysozoa</taxon>
        <taxon>Nematoda</taxon>
        <taxon>Chromadorea</taxon>
        <taxon>Plectida</taxon>
        <taxon>Plectina</taxon>
        <taxon>Plectoidea</taxon>
        <taxon>Plectidae</taxon>
        <taxon>Plectus</taxon>
    </lineage>
</organism>
<dbReference type="PANTHER" id="PTHR42943">
    <property type="entry name" value="GLUTATHIONE S-TRANSFERASE KAPPA"/>
    <property type="match status" value="1"/>
</dbReference>
<feature type="domain" description="DSBA-like thioredoxin" evidence="6">
    <location>
        <begin position="7"/>
        <end position="211"/>
    </location>
</feature>
<evidence type="ECO:0000259" key="6">
    <source>
        <dbReference type="Pfam" id="PF01323"/>
    </source>
</evidence>
<feature type="active site" description="Nucleophile" evidence="5">
    <location>
        <position position="15"/>
    </location>
</feature>
<sequence length="224" mass="25752">MSKRVFIEFYFDVLSPYAWIGFEALARYQPVWDVDVRWRPFFMGGLFKDTGNKGIMLQAAAKKQFFFTDLAHLAKYYGIPLIQPKDADEAMIKHGSLRAQRFLTLLDAQHRPLVKPAAREFWLRRYSRDQDIHLNENIIEVARTVGLSNKITENIMEQLDHNDTKKQLLSATEEARASGAFGAPWINVHTPDGQVHSFWGSDRFHIIAHLIGQPFPGPLRNSAQ</sequence>
<evidence type="ECO:0000256" key="4">
    <source>
        <dbReference type="PIRNR" id="PIRNR006386"/>
    </source>
</evidence>
<evidence type="ECO:0000313" key="8">
    <source>
        <dbReference type="WBParaSite" id="PSAMB.scaffold5912size10611.g27529.t1"/>
    </source>
</evidence>
<dbReference type="InterPro" id="IPR036249">
    <property type="entry name" value="Thioredoxin-like_sf"/>
</dbReference>
<dbReference type="SUPFAM" id="SSF52833">
    <property type="entry name" value="Thioredoxin-like"/>
    <property type="match status" value="1"/>
</dbReference>
<evidence type="ECO:0000313" key="7">
    <source>
        <dbReference type="Proteomes" id="UP000887566"/>
    </source>
</evidence>
<dbReference type="WBParaSite" id="PSAMB.scaffold5912size10611.g27529.t1">
    <property type="protein sequence ID" value="PSAMB.scaffold5912size10611.g27529.t1"/>
    <property type="gene ID" value="PSAMB.scaffold5912size10611.g27529"/>
</dbReference>
<dbReference type="GO" id="GO:0005777">
    <property type="term" value="C:peroxisome"/>
    <property type="evidence" value="ECO:0007669"/>
    <property type="project" value="TreeGrafter"/>
</dbReference>
<dbReference type="GO" id="GO:0005739">
    <property type="term" value="C:mitochondrion"/>
    <property type="evidence" value="ECO:0007669"/>
    <property type="project" value="TreeGrafter"/>
</dbReference>
<dbReference type="PIRSF" id="PIRSF006386">
    <property type="entry name" value="HCCAis_GSTk"/>
    <property type="match status" value="1"/>
</dbReference>
<name>A0A914X3R4_9BILA</name>
<dbReference type="GO" id="GO:0004364">
    <property type="term" value="F:glutathione transferase activity"/>
    <property type="evidence" value="ECO:0007669"/>
    <property type="project" value="UniProtKB-UniRule"/>
</dbReference>
<proteinExistence type="inferred from homology"/>
<dbReference type="GO" id="GO:0004602">
    <property type="term" value="F:glutathione peroxidase activity"/>
    <property type="evidence" value="ECO:0007669"/>
    <property type="project" value="TreeGrafter"/>
</dbReference>
<evidence type="ECO:0000256" key="5">
    <source>
        <dbReference type="PIRSR" id="PIRSR006386-1"/>
    </source>
</evidence>
<dbReference type="Pfam" id="PF01323">
    <property type="entry name" value="DSBA"/>
    <property type="match status" value="1"/>
</dbReference>
<evidence type="ECO:0000256" key="1">
    <source>
        <dbReference type="ARBA" id="ARBA00006494"/>
    </source>
</evidence>
<dbReference type="Proteomes" id="UP000887566">
    <property type="component" value="Unplaced"/>
</dbReference>
<dbReference type="InterPro" id="IPR001853">
    <property type="entry name" value="DSBA-like_thioredoxin_dom"/>
</dbReference>
<dbReference type="FunFam" id="3.40.30.10:FF:000096">
    <property type="entry name" value="Glutathione S-transferase kappa"/>
    <property type="match status" value="1"/>
</dbReference>
<evidence type="ECO:0000256" key="2">
    <source>
        <dbReference type="ARBA" id="ARBA00022679"/>
    </source>
</evidence>
<comment type="similarity">
    <text evidence="1 4">Belongs to the GST superfamily. Kappa family.</text>
</comment>
<protein>
    <recommendedName>
        <fullName evidence="4">Glutathione S-transferase kappa</fullName>
        <ecNumber evidence="4">2.5.1.18</ecNumber>
    </recommendedName>
</protein>
<dbReference type="Gene3D" id="3.40.30.10">
    <property type="entry name" value="Glutaredoxin"/>
    <property type="match status" value="1"/>
</dbReference>
<keyword evidence="2 4" id="KW-0808">Transferase</keyword>
<dbReference type="EC" id="2.5.1.18" evidence="4"/>